<accession>A0A8J7Y545</accession>
<protein>
    <submittedName>
        <fullName evidence="2">Uncharacterized protein</fullName>
    </submittedName>
</protein>
<sequence length="101" mass="11102">MSVWLDLARLAAVVNVALLLVLGGVWIRNYRRLHSKHTLGLSLFAALLCVENAFALYVYTLDPVLSVWFGTAVPDPAWQAMVALHALETVGLAVLTWVTLD</sequence>
<dbReference type="RefSeq" id="WP_162317477.1">
    <property type="nucleotide sequence ID" value="NZ_JAHQXF010000001.1"/>
</dbReference>
<name>A0A8J7Y545_9EURY</name>
<dbReference type="Proteomes" id="UP000766550">
    <property type="component" value="Unassembled WGS sequence"/>
</dbReference>
<feature type="transmembrane region" description="Helical" evidence="1">
    <location>
        <begin position="39"/>
        <end position="60"/>
    </location>
</feature>
<reference evidence="2 3" key="1">
    <citation type="submission" date="2021-06" db="EMBL/GenBank/DDBJ databases">
        <title>New haloarchaea isolates fom saline soil.</title>
        <authorList>
            <person name="Duran-Viseras A."/>
            <person name="Sanchez-Porro C.S."/>
            <person name="Ventosa A."/>
        </authorList>
    </citation>
    <scope>NUCLEOTIDE SEQUENCE [LARGE SCALE GENOMIC DNA]</scope>
    <source>
        <strain evidence="2 3">JCM 183640</strain>
    </source>
</reference>
<feature type="transmembrane region" description="Helical" evidence="1">
    <location>
        <begin position="80"/>
        <end position="100"/>
    </location>
</feature>
<keyword evidence="1" id="KW-0472">Membrane</keyword>
<comment type="caution">
    <text evidence="2">The sequence shown here is derived from an EMBL/GenBank/DDBJ whole genome shotgun (WGS) entry which is preliminary data.</text>
</comment>
<feature type="transmembrane region" description="Helical" evidence="1">
    <location>
        <begin position="6"/>
        <end position="27"/>
    </location>
</feature>
<dbReference type="AlphaFoldDB" id="A0A8J7Y545"/>
<dbReference type="InterPro" id="IPR058349">
    <property type="entry name" value="DUF8036"/>
</dbReference>
<evidence type="ECO:0000313" key="3">
    <source>
        <dbReference type="Proteomes" id="UP000766550"/>
    </source>
</evidence>
<dbReference type="Pfam" id="PF26119">
    <property type="entry name" value="DUF8036"/>
    <property type="match status" value="1"/>
</dbReference>
<dbReference type="OrthoDB" id="205211at2157"/>
<keyword evidence="1" id="KW-0812">Transmembrane</keyword>
<evidence type="ECO:0000313" key="2">
    <source>
        <dbReference type="EMBL" id="MBV0924422.1"/>
    </source>
</evidence>
<keyword evidence="3" id="KW-1185">Reference proteome</keyword>
<evidence type="ECO:0000256" key="1">
    <source>
        <dbReference type="SAM" id="Phobius"/>
    </source>
</evidence>
<organism evidence="2 3">
    <name type="scientific">Haloarcula limicola</name>
    <dbReference type="NCBI Taxonomy" id="1429915"/>
    <lineage>
        <taxon>Archaea</taxon>
        <taxon>Methanobacteriati</taxon>
        <taxon>Methanobacteriota</taxon>
        <taxon>Stenosarchaea group</taxon>
        <taxon>Halobacteria</taxon>
        <taxon>Halobacteriales</taxon>
        <taxon>Haloarculaceae</taxon>
        <taxon>Haloarcula</taxon>
    </lineage>
</organism>
<gene>
    <name evidence="2" type="ORF">KTS45_09430</name>
</gene>
<dbReference type="EMBL" id="JAHQXF010000001">
    <property type="protein sequence ID" value="MBV0924422.1"/>
    <property type="molecule type" value="Genomic_DNA"/>
</dbReference>
<keyword evidence="1" id="KW-1133">Transmembrane helix</keyword>
<proteinExistence type="predicted"/>